<keyword evidence="12" id="KW-0479">Metal-binding</keyword>
<dbReference type="KEGG" id="acan:ACA1_373690"/>
<proteinExistence type="inferred from homology"/>
<evidence type="ECO:0000256" key="4">
    <source>
        <dbReference type="ARBA" id="ARBA00041057"/>
    </source>
</evidence>
<feature type="region of interest" description="Disordered" evidence="13">
    <location>
        <begin position="1"/>
        <end position="38"/>
    </location>
</feature>
<evidence type="ECO:0000256" key="13">
    <source>
        <dbReference type="SAM" id="MobiDB-lite"/>
    </source>
</evidence>
<feature type="compositionally biased region" description="Basic and acidic residues" evidence="13">
    <location>
        <begin position="1"/>
        <end position="11"/>
    </location>
</feature>
<evidence type="ECO:0000256" key="11">
    <source>
        <dbReference type="ARBA" id="ARBA00049015"/>
    </source>
</evidence>
<organism evidence="14 15">
    <name type="scientific">Acanthamoeba castellanii (strain ATCC 30010 / Neff)</name>
    <dbReference type="NCBI Taxonomy" id="1257118"/>
    <lineage>
        <taxon>Eukaryota</taxon>
        <taxon>Amoebozoa</taxon>
        <taxon>Discosea</taxon>
        <taxon>Longamoebia</taxon>
        <taxon>Centramoebida</taxon>
        <taxon>Acanthamoebidae</taxon>
        <taxon>Acanthamoeba</taxon>
    </lineage>
</organism>
<reference evidence="14" key="1">
    <citation type="journal article" date="2013" name="Genome Biol.">
        <title>Genome of Acanthamoeba castellanii highlights extensive lateral gene transfer and early evolution of tyrosine kinase signaling.</title>
        <authorList>
            <person name="Clarke M."/>
            <person name="Lohan A.J."/>
            <person name="Liu B."/>
            <person name="Lagkouvardos I."/>
            <person name="Roy S."/>
            <person name="Zafar N."/>
            <person name="Bertelli C."/>
            <person name="Schilde C."/>
            <person name="Kianianmomeni A."/>
            <person name="Burglin T.R."/>
            <person name="Frech C."/>
            <person name="Turcotte B."/>
            <person name="Kopec K.O."/>
            <person name="Synnott J.M."/>
            <person name="Choo C."/>
            <person name="Paponov I."/>
            <person name="Finkler A."/>
            <person name="Soon Heng Tan C."/>
            <person name="Hutchins A.P."/>
            <person name="Weinmeier T."/>
            <person name="Rattei T."/>
            <person name="Chu J.S."/>
            <person name="Gimenez G."/>
            <person name="Irimia M."/>
            <person name="Rigden D.J."/>
            <person name="Fitzpatrick D.A."/>
            <person name="Lorenzo-Morales J."/>
            <person name="Bateman A."/>
            <person name="Chiu C.H."/>
            <person name="Tang P."/>
            <person name="Hegemann P."/>
            <person name="Fromm H."/>
            <person name="Raoult D."/>
            <person name="Greub G."/>
            <person name="Miranda-Saavedra D."/>
            <person name="Chen N."/>
            <person name="Nash P."/>
            <person name="Ginger M.L."/>
            <person name="Horn M."/>
            <person name="Schaap P."/>
            <person name="Caler L."/>
            <person name="Loftus B."/>
        </authorList>
    </citation>
    <scope>NUCLEOTIDE SEQUENCE [LARGE SCALE GENOMIC DNA]</scope>
    <source>
        <strain evidence="14">Neff</strain>
    </source>
</reference>
<dbReference type="InterPro" id="IPR005502">
    <property type="entry name" value="Ribosyl_crysJ1"/>
</dbReference>
<keyword evidence="15" id="KW-1185">Reference proteome</keyword>
<dbReference type="GO" id="GO:0046872">
    <property type="term" value="F:metal ion binding"/>
    <property type="evidence" value="ECO:0007669"/>
    <property type="project" value="UniProtKB-KW"/>
</dbReference>
<feature type="binding site" evidence="12">
    <location>
        <position position="418"/>
    </location>
    <ligand>
        <name>Mg(2+)</name>
        <dbReference type="ChEBI" id="CHEBI:18420"/>
        <label>1</label>
    </ligand>
</feature>
<feature type="binding site" evidence="12">
    <location>
        <position position="416"/>
    </location>
    <ligand>
        <name>Mg(2+)</name>
        <dbReference type="ChEBI" id="CHEBI:18420"/>
        <label>1</label>
    </ligand>
</feature>
<dbReference type="Proteomes" id="UP000011083">
    <property type="component" value="Unassembled WGS sequence"/>
</dbReference>
<dbReference type="PANTHER" id="PTHR16222:SF24">
    <property type="entry name" value="ADP-RIBOSYLHYDROLASE ARH3"/>
    <property type="match status" value="1"/>
</dbReference>
<keyword evidence="3 14" id="KW-0378">Hydrolase</keyword>
<evidence type="ECO:0000256" key="2">
    <source>
        <dbReference type="ARBA" id="ARBA00012255"/>
    </source>
</evidence>
<dbReference type="PANTHER" id="PTHR16222">
    <property type="entry name" value="ADP-RIBOSYLGLYCOHYDROLASE"/>
    <property type="match status" value="1"/>
</dbReference>
<feature type="compositionally biased region" description="Basic and acidic residues" evidence="13">
    <location>
        <begin position="18"/>
        <end position="28"/>
    </location>
</feature>
<evidence type="ECO:0000313" key="14">
    <source>
        <dbReference type="EMBL" id="ELR12305.1"/>
    </source>
</evidence>
<dbReference type="GO" id="GO:0004649">
    <property type="term" value="F:poly(ADP-ribose) glycohydrolase activity"/>
    <property type="evidence" value="ECO:0007669"/>
    <property type="project" value="UniProtKB-EC"/>
</dbReference>
<comment type="catalytic activity">
    <reaction evidence="11">
        <text>alpha-NAD(+) + H2O = ADP-D-ribose + nicotinamide + H(+)</text>
        <dbReference type="Rhea" id="RHEA:68792"/>
        <dbReference type="ChEBI" id="CHEBI:15377"/>
        <dbReference type="ChEBI" id="CHEBI:15378"/>
        <dbReference type="ChEBI" id="CHEBI:17154"/>
        <dbReference type="ChEBI" id="CHEBI:57967"/>
        <dbReference type="ChEBI" id="CHEBI:77017"/>
    </reaction>
</comment>
<feature type="region of interest" description="Disordered" evidence="13">
    <location>
        <begin position="128"/>
        <end position="186"/>
    </location>
</feature>
<evidence type="ECO:0000256" key="1">
    <source>
        <dbReference type="ARBA" id="ARBA00010702"/>
    </source>
</evidence>
<feature type="binding site" evidence="12">
    <location>
        <position position="419"/>
    </location>
    <ligand>
        <name>Mg(2+)</name>
        <dbReference type="ChEBI" id="CHEBI:18420"/>
        <label>1</label>
    </ligand>
</feature>
<evidence type="ECO:0000256" key="3">
    <source>
        <dbReference type="ARBA" id="ARBA00022801"/>
    </source>
</evidence>
<evidence type="ECO:0000256" key="6">
    <source>
        <dbReference type="ARBA" id="ARBA00042471"/>
    </source>
</evidence>
<feature type="compositionally biased region" description="Acidic residues" evidence="13">
    <location>
        <begin position="136"/>
        <end position="154"/>
    </location>
</feature>
<dbReference type="Gene3D" id="1.10.4080.10">
    <property type="entry name" value="ADP-ribosylation/Crystallin J1"/>
    <property type="match status" value="1"/>
</dbReference>
<dbReference type="EMBL" id="KB008119">
    <property type="protein sequence ID" value="ELR12305.1"/>
    <property type="molecule type" value="Genomic_DNA"/>
</dbReference>
<dbReference type="AlphaFoldDB" id="L8GGT7"/>
<evidence type="ECO:0000256" key="9">
    <source>
        <dbReference type="ARBA" id="ARBA00043187"/>
    </source>
</evidence>
<keyword evidence="12" id="KW-0460">Magnesium</keyword>
<feature type="compositionally biased region" description="Low complexity" evidence="13">
    <location>
        <begin position="155"/>
        <end position="176"/>
    </location>
</feature>
<evidence type="ECO:0000256" key="5">
    <source>
        <dbReference type="ARBA" id="ARBA00042398"/>
    </source>
</evidence>
<evidence type="ECO:0000256" key="12">
    <source>
        <dbReference type="PIRSR" id="PIRSR605502-1"/>
    </source>
</evidence>
<comment type="similarity">
    <text evidence="1">Belongs to the ADP-ribosylglycohydrolase family.</text>
</comment>
<dbReference type="OMA" id="KDHENIT"/>
<comment type="cofactor">
    <cofactor evidence="12">
        <name>Mg(2+)</name>
        <dbReference type="ChEBI" id="CHEBI:18420"/>
    </cofactor>
    <text evidence="12">Binds 2 magnesium ions per subunit.</text>
</comment>
<accession>L8GGT7</accession>
<evidence type="ECO:0000313" key="15">
    <source>
        <dbReference type="Proteomes" id="UP000011083"/>
    </source>
</evidence>
<feature type="compositionally biased region" description="Basic residues" evidence="13">
    <location>
        <begin position="525"/>
        <end position="542"/>
    </location>
</feature>
<dbReference type="VEuPathDB" id="AmoebaDB:ACA1_373690"/>
<evidence type="ECO:0000256" key="8">
    <source>
        <dbReference type="ARBA" id="ARBA00042850"/>
    </source>
</evidence>
<dbReference type="SUPFAM" id="SSF101478">
    <property type="entry name" value="ADP-ribosylglycohydrolase"/>
    <property type="match status" value="1"/>
</dbReference>
<dbReference type="EC" id="3.2.1.143" evidence="2"/>
<dbReference type="OrthoDB" id="10256354at2759"/>
<dbReference type="GeneID" id="14912806"/>
<dbReference type="Pfam" id="PF03747">
    <property type="entry name" value="ADP_ribosyl_GH"/>
    <property type="match status" value="2"/>
</dbReference>
<sequence>MEHEEQEREEGQEVVVGEVEKKEEERQLTEGWSAAEAEAKADEADRVRGSFLGLAWGDVFGCPVEGWRSGAIQQVYGDYVELPSEHSVATIAALGRGYIRKLRPIGLYSDDTQQCMVLIQCCLFGKDQPEPSEHAEDSDEDDASESSEEGETAEVADASVPPPSAVATTAAAPAAAKPLPKGMGRVLSGPGPEVRVEWNARRWGRTLGLMFRRDALRDYGRHFKEAVSKLSHNIPPQQSGSKSEGMGAAMRIGALGALFRNDPETLAACAWEASLATHATLPAASMAYAVAYAVACLVKGLGVAEVRDRLPGAVAAREKQWLLDQGKWEIWASTDNCHLISHCLRTVFTECDMTDRAGLRAFLSENAKPHLAEGFVKAHPNQGHVLLGGAHGLIMALLPDIEPQEILREIIVLGYDTDTVAAICGSVLGARFGTGWIPMHRLLERERLETYAKALVTGTTADKRRPHELETLEELVEKEVKLTAWGRSVKRQNGLGKKNAHVQGGAGAGGDAEGDEKGEDSGRGGRGKSGKKERKGKGKNKGRRDGEYH</sequence>
<dbReference type="InterPro" id="IPR050792">
    <property type="entry name" value="ADP-ribosylglycohydrolase"/>
</dbReference>
<gene>
    <name evidence="14" type="ORF">ACA1_373690</name>
</gene>
<protein>
    <recommendedName>
        <fullName evidence="4">ADP-ribosylhydrolase ARH3</fullName>
        <ecNumber evidence="2">3.2.1.143</ecNumber>
    </recommendedName>
    <alternativeName>
        <fullName evidence="5">ADP-ribose glycohydrolase ARH3</fullName>
    </alternativeName>
    <alternativeName>
        <fullName evidence="6">ADP-ribosylhydrolase 3</fullName>
    </alternativeName>
    <alternativeName>
        <fullName evidence="9">O-acetyl-ADP-ribose deacetylase ARH3</fullName>
    </alternativeName>
    <alternativeName>
        <fullName evidence="10">Poly(ADP-ribose) glycohydrolase ARH3</fullName>
    </alternativeName>
    <alternativeName>
        <fullName evidence="8">[Protein ADP-ribosylarginine] hydrolase-like protein 2</fullName>
    </alternativeName>
    <alternativeName>
        <fullName evidence="7">[Protein ADP-ribosylserine] hydrolase</fullName>
    </alternativeName>
</protein>
<name>L8GGT7_ACACF</name>
<dbReference type="RefSeq" id="XP_004334318.1">
    <property type="nucleotide sequence ID" value="XM_004334270.1"/>
</dbReference>
<feature type="region of interest" description="Disordered" evidence="13">
    <location>
        <begin position="494"/>
        <end position="549"/>
    </location>
</feature>
<evidence type="ECO:0000256" key="10">
    <source>
        <dbReference type="ARBA" id="ARBA00043193"/>
    </source>
</evidence>
<dbReference type="InterPro" id="IPR036705">
    <property type="entry name" value="Ribosyl_crysJ1_sf"/>
</dbReference>
<evidence type="ECO:0000256" key="7">
    <source>
        <dbReference type="ARBA" id="ARBA00042722"/>
    </source>
</evidence>